<evidence type="ECO:0000313" key="2">
    <source>
        <dbReference type="Proteomes" id="UP000469194"/>
    </source>
</evidence>
<keyword evidence="1" id="KW-0238">DNA-binding</keyword>
<dbReference type="EMBL" id="WHZW01000034">
    <property type="protein sequence ID" value="NEG90577.1"/>
    <property type="molecule type" value="Genomic_DNA"/>
</dbReference>
<keyword evidence="2" id="KW-1185">Reference proteome</keyword>
<protein>
    <submittedName>
        <fullName evidence="1">DNA-binding protein</fullName>
    </submittedName>
</protein>
<proteinExistence type="predicted"/>
<dbReference type="RefSeq" id="WP_163232946.1">
    <property type="nucleotide sequence ID" value="NZ_WHZW01000034.1"/>
</dbReference>
<accession>A0A6N9Z7B5</accession>
<sequence length="63" mass="7366">MSRGILLTPVQLAERWQIPVPQLAMQRYRGQGPKFTKIGAHVRYPLEEVEAYEDRNLRQSTLE</sequence>
<name>A0A6N9Z7B5_9BIFI</name>
<evidence type="ECO:0000313" key="1">
    <source>
        <dbReference type="EMBL" id="NEG90577.1"/>
    </source>
</evidence>
<dbReference type="Proteomes" id="UP000469194">
    <property type="component" value="Unassembled WGS sequence"/>
</dbReference>
<dbReference type="GO" id="GO:0003677">
    <property type="term" value="F:DNA binding"/>
    <property type="evidence" value="ECO:0007669"/>
    <property type="project" value="UniProtKB-KW"/>
</dbReference>
<comment type="caution">
    <text evidence="1">The sequence shown here is derived from an EMBL/GenBank/DDBJ whole genome shotgun (WGS) entry which is preliminary data.</text>
</comment>
<gene>
    <name evidence="1" type="ORF">GFD25_11440</name>
</gene>
<dbReference type="AlphaFoldDB" id="A0A6N9Z7B5"/>
<reference evidence="1 2" key="1">
    <citation type="submission" date="2019-10" db="EMBL/GenBank/DDBJ databases">
        <title>Bifidobacterium from non-human primates.</title>
        <authorList>
            <person name="Modesto M."/>
        </authorList>
    </citation>
    <scope>NUCLEOTIDE SEQUENCE [LARGE SCALE GENOMIC DNA]</scope>
    <source>
        <strain evidence="1 2">TRE17</strain>
    </source>
</reference>
<organism evidence="1 2">
    <name type="scientific">Bifidobacterium aerophilum</name>
    <dbReference type="NCBI Taxonomy" id="1798155"/>
    <lineage>
        <taxon>Bacteria</taxon>
        <taxon>Bacillati</taxon>
        <taxon>Actinomycetota</taxon>
        <taxon>Actinomycetes</taxon>
        <taxon>Bifidobacteriales</taxon>
        <taxon>Bifidobacteriaceae</taxon>
        <taxon>Bifidobacterium</taxon>
    </lineage>
</organism>